<dbReference type="InterPro" id="IPR040312">
    <property type="entry name" value="FWCH1/FWCH2"/>
</dbReference>
<feature type="domain" description="FLYWCH-type" evidence="4">
    <location>
        <begin position="83"/>
        <end position="144"/>
    </location>
</feature>
<feature type="domain" description="FLYWCH-type" evidence="4">
    <location>
        <begin position="39"/>
        <end position="73"/>
    </location>
</feature>
<dbReference type="GO" id="GO:0008270">
    <property type="term" value="F:zinc ion binding"/>
    <property type="evidence" value="ECO:0007669"/>
    <property type="project" value="UniProtKB-KW"/>
</dbReference>
<evidence type="ECO:0000313" key="5">
    <source>
        <dbReference type="EMBL" id="EDS31237.1"/>
    </source>
</evidence>
<proteinExistence type="predicted"/>
<sequence>MEMLAASCKARANAVRDRSGQKKIVIKYSHNHPLVLTYSVSRRGRQQICFEGHSFEVEKVRRGSTSWRCCQAKPLNTDHKVQYVMSARGGLQLSIDGYRFTRERLKGNSIEYRCVHYKPLGCKARARSDKSISQLRVIESVHNHPLQMDRRGPGALRKLLEHRKAVNQQKPPYDFGPIEYCRSTKGSLQLLFEGFPYTRHSCKGGKEYWRCVQFKSLGCRSRVRTCNERIETVEFEHNHELVRERRKKGALKQLMQARKREKSQAILAQFDVVEFDLAE</sequence>
<reference evidence="6" key="2">
    <citation type="submission" date="2020-05" db="UniProtKB">
        <authorList>
            <consortium name="EnsemblMetazoa"/>
        </authorList>
    </citation>
    <scope>IDENTIFICATION</scope>
    <source>
        <strain evidence="6">JHB</strain>
    </source>
</reference>
<evidence type="ECO:0000256" key="1">
    <source>
        <dbReference type="ARBA" id="ARBA00022723"/>
    </source>
</evidence>
<accession>B0W394</accession>
<keyword evidence="2" id="KW-0863">Zinc-finger</keyword>
<dbReference type="Proteomes" id="UP000002320">
    <property type="component" value="Unassembled WGS sequence"/>
</dbReference>
<evidence type="ECO:0000259" key="4">
    <source>
        <dbReference type="Pfam" id="PF04500"/>
    </source>
</evidence>
<dbReference type="KEGG" id="cqu:CpipJ_CPIJ001638"/>
<protein>
    <recommendedName>
        <fullName evidence="4">FLYWCH-type domain-containing protein</fullName>
    </recommendedName>
</protein>
<evidence type="ECO:0000313" key="7">
    <source>
        <dbReference type="Proteomes" id="UP000002320"/>
    </source>
</evidence>
<dbReference type="VEuPathDB" id="VectorBase:CPIJ001638"/>
<name>B0W394_CULQU</name>
<dbReference type="OMA" id="TCNERIE"/>
<dbReference type="InterPro" id="IPR007588">
    <property type="entry name" value="Znf_FLYWCH"/>
</dbReference>
<dbReference type="InParanoid" id="B0W394"/>
<dbReference type="STRING" id="7176.B0W394"/>
<dbReference type="HOGENOM" id="CLU_998375_0_0_1"/>
<reference evidence="5" key="1">
    <citation type="submission" date="2007-03" db="EMBL/GenBank/DDBJ databases">
        <title>Annotation of Culex pipiens quinquefasciatus.</title>
        <authorList>
            <consortium name="The Broad Institute Genome Sequencing Platform"/>
            <person name="Atkinson P.W."/>
            <person name="Hemingway J."/>
            <person name="Christensen B.M."/>
            <person name="Higgs S."/>
            <person name="Kodira C."/>
            <person name="Hannick L."/>
            <person name="Megy K."/>
            <person name="O'Leary S."/>
            <person name="Pearson M."/>
            <person name="Haas B.J."/>
            <person name="Mauceli E."/>
            <person name="Wortman J.R."/>
            <person name="Lee N.H."/>
            <person name="Guigo R."/>
            <person name="Stanke M."/>
            <person name="Alvarado L."/>
            <person name="Amedeo P."/>
            <person name="Antoine C.H."/>
            <person name="Arensburger P."/>
            <person name="Bidwell S.L."/>
            <person name="Crawford M."/>
            <person name="Camaro F."/>
            <person name="Devon K."/>
            <person name="Engels R."/>
            <person name="Hammond M."/>
            <person name="Howarth C."/>
            <person name="Koehrsen M."/>
            <person name="Lawson D."/>
            <person name="Montgomery P."/>
            <person name="Nene V."/>
            <person name="Nusbaum C."/>
            <person name="Puiu D."/>
            <person name="Romero-Severson J."/>
            <person name="Severson D.W."/>
            <person name="Shumway M."/>
            <person name="Sisk P."/>
            <person name="Stolte C."/>
            <person name="Zeng Q."/>
            <person name="Eisenstadt E."/>
            <person name="Fraser-Liggett C."/>
            <person name="Strausberg R."/>
            <person name="Galagan J."/>
            <person name="Birren B."/>
            <person name="Collins F.H."/>
        </authorList>
    </citation>
    <scope>NUCLEOTIDE SEQUENCE [LARGE SCALE GENOMIC DNA]</scope>
    <source>
        <strain evidence="5">JHB</strain>
    </source>
</reference>
<evidence type="ECO:0000256" key="2">
    <source>
        <dbReference type="ARBA" id="ARBA00022771"/>
    </source>
</evidence>
<feature type="domain" description="FLYWCH-type" evidence="4">
    <location>
        <begin position="180"/>
        <end position="239"/>
    </location>
</feature>
<dbReference type="AlphaFoldDB" id="B0W394"/>
<organism>
    <name type="scientific">Culex quinquefasciatus</name>
    <name type="common">Southern house mosquito</name>
    <name type="synonym">Culex pungens</name>
    <dbReference type="NCBI Taxonomy" id="7176"/>
    <lineage>
        <taxon>Eukaryota</taxon>
        <taxon>Metazoa</taxon>
        <taxon>Ecdysozoa</taxon>
        <taxon>Arthropoda</taxon>
        <taxon>Hexapoda</taxon>
        <taxon>Insecta</taxon>
        <taxon>Pterygota</taxon>
        <taxon>Neoptera</taxon>
        <taxon>Endopterygota</taxon>
        <taxon>Diptera</taxon>
        <taxon>Nematocera</taxon>
        <taxon>Culicoidea</taxon>
        <taxon>Culicidae</taxon>
        <taxon>Culicinae</taxon>
        <taxon>Culicini</taxon>
        <taxon>Culex</taxon>
        <taxon>Culex</taxon>
    </lineage>
</organism>
<keyword evidence="3" id="KW-0862">Zinc</keyword>
<evidence type="ECO:0000313" key="6">
    <source>
        <dbReference type="EnsemblMetazoa" id="CPIJ001638-PA"/>
    </source>
</evidence>
<dbReference type="Pfam" id="PF04500">
    <property type="entry name" value="FLYWCH"/>
    <property type="match status" value="3"/>
</dbReference>
<dbReference type="EMBL" id="DS231831">
    <property type="protein sequence ID" value="EDS31237.1"/>
    <property type="molecule type" value="Genomic_DNA"/>
</dbReference>
<dbReference type="EnsemblMetazoa" id="CPIJ001638-RA">
    <property type="protein sequence ID" value="CPIJ001638-PA"/>
    <property type="gene ID" value="CPIJ001638"/>
</dbReference>
<gene>
    <name evidence="6" type="primary">6032606</name>
    <name evidence="5" type="ORF">CpipJ_CPIJ001638</name>
</gene>
<dbReference type="PANTHER" id="PTHR31665">
    <property type="entry name" value="FLYWCH FAMILY MEMBER 2-RELATED"/>
    <property type="match status" value="1"/>
</dbReference>
<dbReference type="PANTHER" id="PTHR31665:SF0">
    <property type="entry name" value="FLYWCH FAMILY MEMBER 2"/>
    <property type="match status" value="1"/>
</dbReference>
<keyword evidence="1" id="KW-0479">Metal-binding</keyword>
<dbReference type="Gene3D" id="2.20.25.240">
    <property type="match status" value="3"/>
</dbReference>
<dbReference type="eggNOG" id="ENOG502T8U4">
    <property type="taxonomic scope" value="Eukaryota"/>
</dbReference>
<keyword evidence="7" id="KW-1185">Reference proteome</keyword>
<evidence type="ECO:0000256" key="3">
    <source>
        <dbReference type="ARBA" id="ARBA00022833"/>
    </source>
</evidence>